<keyword evidence="2" id="KW-1185">Reference proteome</keyword>
<name>A0ABT0KH28_9GAMM</name>
<evidence type="ECO:0000313" key="1">
    <source>
        <dbReference type="EMBL" id="MCL1031331.1"/>
    </source>
</evidence>
<reference evidence="1" key="1">
    <citation type="submission" date="2021-04" db="EMBL/GenBank/DDBJ databases">
        <title>Genome sequence of Serratia sp. arafor3.</title>
        <authorList>
            <person name="Besaury L."/>
        </authorList>
    </citation>
    <scope>NUCLEOTIDE SEQUENCE</scope>
    <source>
        <strain evidence="1">Arafor3</strain>
    </source>
</reference>
<proteinExistence type="predicted"/>
<dbReference type="RefSeq" id="WP_248947331.1">
    <property type="nucleotide sequence ID" value="NZ_CBCSGY010000016.1"/>
</dbReference>
<dbReference type="EMBL" id="JAGQDC010000021">
    <property type="protein sequence ID" value="MCL1031331.1"/>
    <property type="molecule type" value="Genomic_DNA"/>
</dbReference>
<organism evidence="1 2">
    <name type="scientific">Serratia silvae</name>
    <dbReference type="NCBI Taxonomy" id="2824122"/>
    <lineage>
        <taxon>Bacteria</taxon>
        <taxon>Pseudomonadati</taxon>
        <taxon>Pseudomonadota</taxon>
        <taxon>Gammaproteobacteria</taxon>
        <taxon>Enterobacterales</taxon>
        <taxon>Yersiniaceae</taxon>
        <taxon>Serratia</taxon>
    </lineage>
</organism>
<gene>
    <name evidence="1" type="ORF">KAJ71_20255</name>
</gene>
<evidence type="ECO:0000313" key="2">
    <source>
        <dbReference type="Proteomes" id="UP001165275"/>
    </source>
</evidence>
<protein>
    <submittedName>
        <fullName evidence="1">Uncharacterized protein</fullName>
    </submittedName>
</protein>
<comment type="caution">
    <text evidence="1">The sequence shown here is derived from an EMBL/GenBank/DDBJ whole genome shotgun (WGS) entry which is preliminary data.</text>
</comment>
<sequence length="147" mass="15910">MKLEKTVKTVRATVIYSAVVESVVVRGGEDVLTKEQELSGSISVEFPSDPHPLYASVLIADAICKANNIEIKGRNVSVPGVSVERVRNDKKISIGRTSGPGMALIDGYMTLSLDLDANTQWLTEIASNCPGEFTQASYLDAMLKSYE</sequence>
<dbReference type="Proteomes" id="UP001165275">
    <property type="component" value="Unassembled WGS sequence"/>
</dbReference>
<accession>A0ABT0KH28</accession>